<dbReference type="CDD" id="cd00114">
    <property type="entry name" value="LIGANc"/>
    <property type="match status" value="1"/>
</dbReference>
<dbReference type="Pfam" id="PF03119">
    <property type="entry name" value="DNA_ligase_ZBD"/>
    <property type="match status" value="1"/>
</dbReference>
<dbReference type="InterPro" id="IPR004149">
    <property type="entry name" value="Znf_DNAligase_C4"/>
</dbReference>
<dbReference type="GO" id="GO:0003677">
    <property type="term" value="F:DNA binding"/>
    <property type="evidence" value="ECO:0007669"/>
    <property type="project" value="InterPro"/>
</dbReference>
<feature type="binding site" evidence="15">
    <location>
        <position position="414"/>
    </location>
    <ligand>
        <name>Zn(2+)</name>
        <dbReference type="ChEBI" id="CHEBI:29105"/>
    </ligand>
</feature>
<dbReference type="InterPro" id="IPR033136">
    <property type="entry name" value="DNA_ligase_CS"/>
</dbReference>
<dbReference type="SMART" id="SM00292">
    <property type="entry name" value="BRCT"/>
    <property type="match status" value="1"/>
</dbReference>
<dbReference type="GO" id="GO:0003911">
    <property type="term" value="F:DNA ligase (NAD+) activity"/>
    <property type="evidence" value="ECO:0007669"/>
    <property type="project" value="UniProtKB-UniRule"/>
</dbReference>
<evidence type="ECO:0000256" key="15">
    <source>
        <dbReference type="HAMAP-Rule" id="MF_01588"/>
    </source>
</evidence>
<dbReference type="Gene3D" id="1.10.150.20">
    <property type="entry name" value="5' to 3' exonuclease, C-terminal subdomain"/>
    <property type="match status" value="2"/>
</dbReference>
<dbReference type="Gene3D" id="1.10.287.610">
    <property type="entry name" value="Helix hairpin bin"/>
    <property type="match status" value="1"/>
</dbReference>
<dbReference type="EC" id="6.5.1.2" evidence="2 15"/>
<feature type="binding site" evidence="15">
    <location>
        <position position="411"/>
    </location>
    <ligand>
        <name>Zn(2+)</name>
        <dbReference type="ChEBI" id="CHEBI:29105"/>
    </ligand>
</feature>
<evidence type="ECO:0000256" key="2">
    <source>
        <dbReference type="ARBA" id="ARBA00012722"/>
    </source>
</evidence>
<protein>
    <recommendedName>
        <fullName evidence="3 15">DNA ligase</fullName>
        <ecNumber evidence="2 15">6.5.1.2</ecNumber>
    </recommendedName>
    <alternativeName>
        <fullName evidence="15">Polydeoxyribonucleotide synthase [NAD(+)]</fullName>
    </alternativeName>
</protein>
<feature type="binding site" evidence="15">
    <location>
        <position position="314"/>
    </location>
    <ligand>
        <name>NAD(+)</name>
        <dbReference type="ChEBI" id="CHEBI:57540"/>
    </ligand>
</feature>
<comment type="cofactor">
    <cofactor evidence="15">
        <name>Mg(2+)</name>
        <dbReference type="ChEBI" id="CHEBI:18420"/>
    </cofactor>
    <cofactor evidence="15">
        <name>Mn(2+)</name>
        <dbReference type="ChEBI" id="CHEBI:29035"/>
    </cofactor>
</comment>
<feature type="binding site" evidence="15">
    <location>
        <position position="174"/>
    </location>
    <ligand>
        <name>NAD(+)</name>
        <dbReference type="ChEBI" id="CHEBI:57540"/>
    </ligand>
</feature>
<dbReference type="NCBIfam" id="TIGR00575">
    <property type="entry name" value="dnlj"/>
    <property type="match status" value="1"/>
</dbReference>
<dbReference type="Pfam" id="PF01653">
    <property type="entry name" value="DNA_ligase_aden"/>
    <property type="match status" value="1"/>
</dbReference>
<dbReference type="InterPro" id="IPR013840">
    <property type="entry name" value="DNAligase_N"/>
</dbReference>
<evidence type="ECO:0000256" key="16">
    <source>
        <dbReference type="RuleBase" id="RU000618"/>
    </source>
</evidence>
<evidence type="ECO:0000256" key="4">
    <source>
        <dbReference type="ARBA" id="ARBA00022598"/>
    </source>
</evidence>
<keyword evidence="6 15" id="KW-0479">Metal-binding</keyword>
<dbReference type="GO" id="GO:0046872">
    <property type="term" value="F:metal ion binding"/>
    <property type="evidence" value="ECO:0007669"/>
    <property type="project" value="UniProtKB-KW"/>
</dbReference>
<dbReference type="Gene3D" id="3.40.50.10190">
    <property type="entry name" value="BRCT domain"/>
    <property type="match status" value="1"/>
</dbReference>
<dbReference type="SUPFAM" id="SSF50249">
    <property type="entry name" value="Nucleic acid-binding proteins"/>
    <property type="match status" value="1"/>
</dbReference>
<dbReference type="CDD" id="cd17748">
    <property type="entry name" value="BRCT_DNA_ligase_like"/>
    <property type="match status" value="1"/>
</dbReference>
<dbReference type="Pfam" id="PF14520">
    <property type="entry name" value="HHH_5"/>
    <property type="match status" value="1"/>
</dbReference>
<dbReference type="InterPro" id="IPR010994">
    <property type="entry name" value="RuvA_2-like"/>
</dbReference>
<evidence type="ECO:0000256" key="6">
    <source>
        <dbReference type="ARBA" id="ARBA00022723"/>
    </source>
</evidence>
<dbReference type="GO" id="GO:0006260">
    <property type="term" value="P:DNA replication"/>
    <property type="evidence" value="ECO:0007669"/>
    <property type="project" value="UniProtKB-KW"/>
</dbReference>
<dbReference type="SUPFAM" id="SSF56091">
    <property type="entry name" value="DNA ligase/mRNA capping enzyme, catalytic domain"/>
    <property type="match status" value="1"/>
</dbReference>
<dbReference type="FunFam" id="3.30.470.30:FF:000001">
    <property type="entry name" value="DNA ligase"/>
    <property type="match status" value="1"/>
</dbReference>
<dbReference type="PROSITE" id="PS50172">
    <property type="entry name" value="BRCT"/>
    <property type="match status" value="1"/>
</dbReference>
<gene>
    <name evidence="15 18" type="primary">ligA</name>
    <name evidence="18" type="ORF">ER308_05470</name>
</gene>
<dbReference type="Pfam" id="PF03120">
    <property type="entry name" value="OB_DNA_ligase"/>
    <property type="match status" value="1"/>
</dbReference>
<feature type="binding site" evidence="15">
    <location>
        <begin position="83"/>
        <end position="84"/>
    </location>
    <ligand>
        <name>NAD(+)</name>
        <dbReference type="ChEBI" id="CHEBI:57540"/>
    </ligand>
</feature>
<dbReference type="InterPro" id="IPR001357">
    <property type="entry name" value="BRCT_dom"/>
</dbReference>
<keyword evidence="7 15" id="KW-0227">DNA damage</keyword>
<dbReference type="FunFam" id="1.10.150.20:FF:000007">
    <property type="entry name" value="DNA ligase"/>
    <property type="match status" value="1"/>
</dbReference>
<feature type="binding site" evidence="15">
    <location>
        <position position="429"/>
    </location>
    <ligand>
        <name>Zn(2+)</name>
        <dbReference type="ChEBI" id="CHEBI:29105"/>
    </ligand>
</feature>
<keyword evidence="10 15" id="KW-0520">NAD</keyword>
<dbReference type="PANTHER" id="PTHR23389:SF9">
    <property type="entry name" value="DNA LIGASE"/>
    <property type="match status" value="1"/>
</dbReference>
<dbReference type="Gene3D" id="3.30.470.30">
    <property type="entry name" value="DNA ligase/mRNA capping enzyme"/>
    <property type="match status" value="1"/>
</dbReference>
<reference evidence="18 19" key="1">
    <citation type="submission" date="2019-01" db="EMBL/GenBank/DDBJ databases">
        <title>Egibacter rhizosphaerae EGI 80759T.</title>
        <authorList>
            <person name="Chen D.-D."/>
            <person name="Tian Y."/>
            <person name="Jiao J.-Y."/>
            <person name="Zhang X.-T."/>
            <person name="Zhang Y.-G."/>
            <person name="Zhang Y."/>
            <person name="Xiao M."/>
            <person name="Shu W.-S."/>
            <person name="Li W.-J."/>
        </authorList>
    </citation>
    <scope>NUCLEOTIDE SEQUENCE [LARGE SCALE GENOMIC DNA]</scope>
    <source>
        <strain evidence="18 19">EGI 80759</strain>
    </source>
</reference>
<evidence type="ECO:0000256" key="11">
    <source>
        <dbReference type="ARBA" id="ARBA00023204"/>
    </source>
</evidence>
<dbReference type="OrthoDB" id="9759736at2"/>
<feature type="binding site" evidence="15">
    <location>
        <position position="114"/>
    </location>
    <ligand>
        <name>NAD(+)</name>
        <dbReference type="ChEBI" id="CHEBI:57540"/>
    </ligand>
</feature>
<dbReference type="Gene3D" id="6.20.10.30">
    <property type="match status" value="1"/>
</dbReference>
<dbReference type="FunFam" id="1.10.150.20:FF:000006">
    <property type="entry name" value="DNA ligase"/>
    <property type="match status" value="1"/>
</dbReference>
<dbReference type="SMART" id="SM00278">
    <property type="entry name" value="HhH1"/>
    <property type="match status" value="3"/>
</dbReference>
<dbReference type="Proteomes" id="UP000291469">
    <property type="component" value="Chromosome"/>
</dbReference>
<organism evidence="18 19">
    <name type="scientific">Egibacter rhizosphaerae</name>
    <dbReference type="NCBI Taxonomy" id="1670831"/>
    <lineage>
        <taxon>Bacteria</taxon>
        <taxon>Bacillati</taxon>
        <taxon>Actinomycetota</taxon>
        <taxon>Nitriliruptoria</taxon>
        <taxon>Egibacterales</taxon>
        <taxon>Egibacteraceae</taxon>
        <taxon>Egibacter</taxon>
    </lineage>
</organism>
<dbReference type="InterPro" id="IPR004150">
    <property type="entry name" value="NAD_DNA_ligase_OB"/>
</dbReference>
<dbReference type="Pfam" id="PF12826">
    <property type="entry name" value="HHH_2"/>
    <property type="match status" value="1"/>
</dbReference>
<evidence type="ECO:0000256" key="13">
    <source>
        <dbReference type="ARBA" id="ARBA00034005"/>
    </source>
</evidence>
<dbReference type="SUPFAM" id="SSF47781">
    <property type="entry name" value="RuvA domain 2-like"/>
    <property type="match status" value="1"/>
</dbReference>
<dbReference type="InterPro" id="IPR036420">
    <property type="entry name" value="BRCT_dom_sf"/>
</dbReference>
<evidence type="ECO:0000313" key="18">
    <source>
        <dbReference type="EMBL" id="QBI19046.1"/>
    </source>
</evidence>
<dbReference type="GO" id="GO:0005829">
    <property type="term" value="C:cytosol"/>
    <property type="evidence" value="ECO:0007669"/>
    <property type="project" value="TreeGrafter"/>
</dbReference>
<comment type="function">
    <text evidence="1 15">DNA ligase that catalyzes the formation of phosphodiester linkages between 5'-phosphoryl and 3'-hydroxyl groups in double-stranded DNA using NAD as a coenzyme and as the energy source for the reaction. It is essential for DNA replication and repair of damaged DNA.</text>
</comment>
<keyword evidence="19" id="KW-1185">Reference proteome</keyword>
<dbReference type="InterPro" id="IPR003583">
    <property type="entry name" value="Hlx-hairpin-Hlx_DNA-bd_motif"/>
</dbReference>
<dbReference type="RefSeq" id="WP_131154043.1">
    <property type="nucleotide sequence ID" value="NZ_CP036402.1"/>
</dbReference>
<keyword evidence="8 15" id="KW-0862">Zinc</keyword>
<evidence type="ECO:0000256" key="5">
    <source>
        <dbReference type="ARBA" id="ARBA00022705"/>
    </source>
</evidence>
<dbReference type="PROSITE" id="PS01056">
    <property type="entry name" value="DNA_LIGASE_N2"/>
    <property type="match status" value="1"/>
</dbReference>
<dbReference type="NCBIfam" id="NF005932">
    <property type="entry name" value="PRK07956.1"/>
    <property type="match status" value="1"/>
</dbReference>
<dbReference type="EMBL" id="CP036402">
    <property type="protein sequence ID" value="QBI19046.1"/>
    <property type="molecule type" value="Genomic_DNA"/>
</dbReference>
<dbReference type="Gene3D" id="2.40.50.140">
    <property type="entry name" value="Nucleic acid-binding proteins"/>
    <property type="match status" value="1"/>
</dbReference>
<feature type="domain" description="BRCT" evidence="17">
    <location>
        <begin position="591"/>
        <end position="676"/>
    </location>
</feature>
<evidence type="ECO:0000259" key="17">
    <source>
        <dbReference type="PROSITE" id="PS50172"/>
    </source>
</evidence>
<evidence type="ECO:0000256" key="9">
    <source>
        <dbReference type="ARBA" id="ARBA00022842"/>
    </source>
</evidence>
<keyword evidence="4 15" id="KW-0436">Ligase</keyword>
<dbReference type="SMART" id="SM00532">
    <property type="entry name" value="LIGANc"/>
    <property type="match status" value="1"/>
</dbReference>
<sequence length="676" mass="73978">MADEETRRRATDLRVRIEYHRYRYYILSDPEVSDDEFDALVRELTELERAHPELDDPNSPTKQVGAPPDPAFQPVTHRVPMLSLDNAFEAHELDAWFERVEKGLDGRRPTYVCELKIDGVGCSLVYLDGHLAQAVTRGDGRVGEDITANVRTVEAVPDWLDLDRPPPRLEVRGEVYYPVDAFETMNADREARGEPRFANPRNAASGALRQKDPRITATRPLSMVCHGMGALEGVNVRRHTQFLELLRDAGLPTTAETRTFDSPEGVNEFIAYWGEHRHDPEYEIDGVVIKVDDHGQQRQLGSTSAAPRWAIAWKYPPEEQETRLRDIEVNVGRTGKVTPFAQLEPVTVAGSTIGTATLHNEDQAAAKDVRPGDTVRVRKAGDVIPEVLGYVASKRPREVEEAGPWRMPSVCPFCGSDLVRLEGEAATYCTNVDCPNRQLESLAHFASRGALDIEGLGYETAKLLLDTGLVKDLADTFHLDRDALLDLEGFGEKKADNLLAGIEAAKQQPLERLLVGLNIPHVGGTVARLLARAFGSLETLREADEEAIASVDGVGPIIAQAVRRWFENPRNAELADKLIAAGVRTDAEAGERSDLLDGVSVVITGSLEGFTRDEAKEAVTDRGGKVTSSVSKRTSAVVVGAEPGSKADKAAELGVPTLDEAGFRRLLETGEVASGG</sequence>
<keyword evidence="5 15" id="KW-0235">DNA replication</keyword>
<evidence type="ECO:0000256" key="12">
    <source>
        <dbReference type="ARBA" id="ARBA00023211"/>
    </source>
</evidence>
<feature type="binding site" evidence="15">
    <location>
        <position position="434"/>
    </location>
    <ligand>
        <name>Zn(2+)</name>
        <dbReference type="ChEBI" id="CHEBI:29105"/>
    </ligand>
</feature>
<evidence type="ECO:0000256" key="10">
    <source>
        <dbReference type="ARBA" id="ARBA00023027"/>
    </source>
</evidence>
<evidence type="ECO:0000256" key="7">
    <source>
        <dbReference type="ARBA" id="ARBA00022763"/>
    </source>
</evidence>
<evidence type="ECO:0000256" key="1">
    <source>
        <dbReference type="ARBA" id="ARBA00004067"/>
    </source>
</evidence>
<feature type="binding site" evidence="15">
    <location>
        <position position="137"/>
    </location>
    <ligand>
        <name>NAD(+)</name>
        <dbReference type="ChEBI" id="CHEBI:57540"/>
    </ligand>
</feature>
<feature type="binding site" evidence="15">
    <location>
        <begin position="34"/>
        <end position="38"/>
    </location>
    <ligand>
        <name>NAD(+)</name>
        <dbReference type="ChEBI" id="CHEBI:57540"/>
    </ligand>
</feature>
<keyword evidence="12 15" id="KW-0464">Manganese</keyword>
<feature type="binding site" evidence="15">
    <location>
        <position position="290"/>
    </location>
    <ligand>
        <name>NAD(+)</name>
        <dbReference type="ChEBI" id="CHEBI:57540"/>
    </ligand>
</feature>
<evidence type="ECO:0000256" key="14">
    <source>
        <dbReference type="ARBA" id="ARBA00060881"/>
    </source>
</evidence>
<dbReference type="InterPro" id="IPR012340">
    <property type="entry name" value="NA-bd_OB-fold"/>
</dbReference>
<keyword evidence="11 15" id="KW-0234">DNA repair</keyword>
<evidence type="ECO:0000313" key="19">
    <source>
        <dbReference type="Proteomes" id="UP000291469"/>
    </source>
</evidence>
<dbReference type="PANTHER" id="PTHR23389">
    <property type="entry name" value="CHROMOSOME TRANSMISSION FIDELITY FACTOR 18"/>
    <property type="match status" value="1"/>
</dbReference>
<dbReference type="Pfam" id="PF00533">
    <property type="entry name" value="BRCT"/>
    <property type="match status" value="1"/>
</dbReference>
<accession>A0A411YCY0</accession>
<dbReference type="KEGG" id="erz:ER308_05470"/>
<dbReference type="AlphaFoldDB" id="A0A411YCY0"/>
<dbReference type="FunFam" id="2.40.50.140:FF:000012">
    <property type="entry name" value="DNA ligase"/>
    <property type="match status" value="1"/>
</dbReference>
<dbReference type="PIRSF" id="PIRSF001604">
    <property type="entry name" value="LigA"/>
    <property type="match status" value="1"/>
</dbReference>
<dbReference type="GO" id="GO:0006281">
    <property type="term" value="P:DNA repair"/>
    <property type="evidence" value="ECO:0007669"/>
    <property type="project" value="UniProtKB-KW"/>
</dbReference>
<dbReference type="InterPro" id="IPR018239">
    <property type="entry name" value="DNA_ligase_AS"/>
</dbReference>
<comment type="catalytic activity">
    <reaction evidence="13 15 16">
        <text>NAD(+) + (deoxyribonucleotide)n-3'-hydroxyl + 5'-phospho-(deoxyribonucleotide)m = (deoxyribonucleotide)n+m + AMP + beta-nicotinamide D-nucleotide.</text>
        <dbReference type="EC" id="6.5.1.2"/>
    </reaction>
</comment>
<dbReference type="PROSITE" id="PS01055">
    <property type="entry name" value="DNA_LIGASE_N1"/>
    <property type="match status" value="1"/>
</dbReference>
<keyword evidence="9 15" id="KW-0460">Magnesium</keyword>
<dbReference type="SUPFAM" id="SSF52113">
    <property type="entry name" value="BRCT domain"/>
    <property type="match status" value="1"/>
</dbReference>
<dbReference type="InterPro" id="IPR041663">
    <property type="entry name" value="DisA/LigA_HHH"/>
</dbReference>
<dbReference type="InterPro" id="IPR013839">
    <property type="entry name" value="DNAligase_adenylation"/>
</dbReference>
<proteinExistence type="inferred from homology"/>
<dbReference type="InterPro" id="IPR001679">
    <property type="entry name" value="DNA_ligase"/>
</dbReference>
<feature type="active site" description="N6-AMP-lysine intermediate" evidence="15">
    <location>
        <position position="116"/>
    </location>
</feature>
<name>A0A411YCY0_9ACTN</name>
<dbReference type="HAMAP" id="MF_01588">
    <property type="entry name" value="DNA_ligase_A"/>
    <property type="match status" value="1"/>
</dbReference>
<comment type="similarity">
    <text evidence="14 15">Belongs to the NAD-dependent DNA ligase family. LigA subfamily.</text>
</comment>
<evidence type="ECO:0000256" key="8">
    <source>
        <dbReference type="ARBA" id="ARBA00022833"/>
    </source>
</evidence>
<evidence type="ECO:0000256" key="3">
    <source>
        <dbReference type="ARBA" id="ARBA00013308"/>
    </source>
</evidence>